<organism evidence="6 7">
    <name type="scientific">Hevea brasiliensis</name>
    <name type="common">Para rubber tree</name>
    <name type="synonym">Siphonia brasiliensis</name>
    <dbReference type="NCBI Taxonomy" id="3981"/>
    <lineage>
        <taxon>Eukaryota</taxon>
        <taxon>Viridiplantae</taxon>
        <taxon>Streptophyta</taxon>
        <taxon>Embryophyta</taxon>
        <taxon>Tracheophyta</taxon>
        <taxon>Spermatophyta</taxon>
        <taxon>Magnoliopsida</taxon>
        <taxon>eudicotyledons</taxon>
        <taxon>Gunneridae</taxon>
        <taxon>Pentapetalae</taxon>
        <taxon>rosids</taxon>
        <taxon>fabids</taxon>
        <taxon>Malpighiales</taxon>
        <taxon>Euphorbiaceae</taxon>
        <taxon>Crotonoideae</taxon>
        <taxon>Micrandreae</taxon>
        <taxon>Hevea</taxon>
    </lineage>
</organism>
<gene>
    <name evidence="6" type="ORF">P3X46_035294</name>
</gene>
<evidence type="ECO:0000256" key="2">
    <source>
        <dbReference type="ARBA" id="ARBA00022614"/>
    </source>
</evidence>
<accession>A0ABQ9KCI9</accession>
<sequence>MGLNQLWMSLMMVLLLHGKWWCDGSYFSNSNCGSMSSWGGIPNCCNWEYVECSPITGRVSSLYFGINSSRFERLWSLDNLEFLDLSFNRFNNSILPSLSGLSPLKSLILVDNRLKGIINIQELNNLTSLKELNLQGNEIEGFKSSHGLRNLELLDLSYNHLDNSKLSYLKGLSSLKSLNMRYNSLIGTLNMKELDGLSNLEELDLSGNKIIHFEALRDDRGLSKLSKLILDSIFSYGGNTSLRNTSLLHSLGAFPYLKTLSLQNNCLKSIISAQGLPNFKKLEHLYMNYSTTNNNFLQIISNITSLKTLSLYGCGLSGTLSQGICKLEHLQVLDIGYNDLNGTLPWCLANLTSLQQLNLSSNLFTGNISPLEGLTSIQELKLSHNYFEIPISLGPVFNHTRLLQFHAEGNEVYADIEVHDLIPKFQLETLVLSGLGYGGAFPKFLYYQKNLKVVDISYITMKGGFPFWLLENNTNLEMLYLANNSLSGPLQLPIHSHMGLSNLDISNNGFHGHVPMGIGISFPMLQVLKMSRNGFTGNIPSSLGNASFLKILQLDGNQLTGSIPNNLYKCSYLGTLDVSDNHLSFRIPGSMGNMSSLEVLDLSKNNIFGSFPPNFNPSELVFVYLSENRLQGSIRNSFYGCSKLITLDLSHNSLTGTIPEWIGRLSFLSYLSLSYNSLEGEIPNQLCNLGFNLIDLSHNNLSGPIVPCLRVNEGSGVIDPRIESEQMKWITYSYLLSLSRMDLSHNKLSGEIPPEIGDSTSQVLNLSHNSLTGPIPSTFSKLSEIRSLDLSYNHLDGKIPPEITQLSLLAFSVAHNNLSGPTPANFLTFDESSYEGNPLLWGPPLPKSCDATTISTDVREESGFIDKGVFYVSFLVTYIMVLLAIVAVFYINPYWRRAWFTFIEVKIINCQYFLEDNFCVLFKFRVP</sequence>
<dbReference type="InterPro" id="IPR003591">
    <property type="entry name" value="Leu-rich_rpt_typical-subtyp"/>
</dbReference>
<protein>
    <recommendedName>
        <fullName evidence="8">Leucine-rich repeat-containing N-terminal plant-type domain-containing protein</fullName>
    </recommendedName>
</protein>
<keyword evidence="4" id="KW-0812">Transmembrane</keyword>
<feature type="signal peptide" evidence="5">
    <location>
        <begin position="1"/>
        <end position="18"/>
    </location>
</feature>
<keyword evidence="3" id="KW-0677">Repeat</keyword>
<name>A0ABQ9KCI9_HEVBR</name>
<dbReference type="InterPro" id="IPR051502">
    <property type="entry name" value="RLP_Defense_Trigger"/>
</dbReference>
<dbReference type="Pfam" id="PF13855">
    <property type="entry name" value="LRR_8"/>
    <property type="match status" value="6"/>
</dbReference>
<dbReference type="EMBL" id="JARPOI010000027">
    <property type="protein sequence ID" value="KAJ9131209.1"/>
    <property type="molecule type" value="Genomic_DNA"/>
</dbReference>
<keyword evidence="2" id="KW-0433">Leucine-rich repeat</keyword>
<dbReference type="InterPro" id="IPR032675">
    <property type="entry name" value="LRR_dom_sf"/>
</dbReference>
<dbReference type="Pfam" id="PF00560">
    <property type="entry name" value="LRR_1"/>
    <property type="match status" value="2"/>
</dbReference>
<evidence type="ECO:0000313" key="6">
    <source>
        <dbReference type="EMBL" id="KAJ9131209.1"/>
    </source>
</evidence>
<dbReference type="SUPFAM" id="SSF52047">
    <property type="entry name" value="RNI-like"/>
    <property type="match status" value="1"/>
</dbReference>
<dbReference type="SMART" id="SM00365">
    <property type="entry name" value="LRR_SD22"/>
    <property type="match status" value="10"/>
</dbReference>
<dbReference type="InterPro" id="IPR001611">
    <property type="entry name" value="Leu-rich_rpt"/>
</dbReference>
<evidence type="ECO:0000256" key="3">
    <source>
        <dbReference type="ARBA" id="ARBA00022737"/>
    </source>
</evidence>
<dbReference type="PANTHER" id="PTHR48062">
    <property type="entry name" value="RECEPTOR-LIKE PROTEIN 14"/>
    <property type="match status" value="1"/>
</dbReference>
<evidence type="ECO:0000256" key="4">
    <source>
        <dbReference type="SAM" id="Phobius"/>
    </source>
</evidence>
<feature type="transmembrane region" description="Helical" evidence="4">
    <location>
        <begin position="869"/>
        <end position="891"/>
    </location>
</feature>
<evidence type="ECO:0000256" key="5">
    <source>
        <dbReference type="SAM" id="SignalP"/>
    </source>
</evidence>
<dbReference type="Proteomes" id="UP001174677">
    <property type="component" value="Unassembled WGS sequence"/>
</dbReference>
<proteinExistence type="inferred from homology"/>
<keyword evidence="4" id="KW-0472">Membrane</keyword>
<comment type="similarity">
    <text evidence="1">Belongs to the RLP family.</text>
</comment>
<dbReference type="PRINTS" id="PR00019">
    <property type="entry name" value="LEURICHRPT"/>
</dbReference>
<evidence type="ECO:0008006" key="8">
    <source>
        <dbReference type="Google" id="ProtNLM"/>
    </source>
</evidence>
<feature type="chain" id="PRO_5047246032" description="Leucine-rich repeat-containing N-terminal plant-type domain-containing protein" evidence="5">
    <location>
        <begin position="19"/>
        <end position="927"/>
    </location>
</feature>
<dbReference type="PANTHER" id="PTHR48062:SF21">
    <property type="entry name" value="RECEPTOR-LIKE PROTEIN 12"/>
    <property type="match status" value="1"/>
</dbReference>
<evidence type="ECO:0000313" key="7">
    <source>
        <dbReference type="Proteomes" id="UP001174677"/>
    </source>
</evidence>
<keyword evidence="7" id="KW-1185">Reference proteome</keyword>
<dbReference type="Gene3D" id="3.80.10.10">
    <property type="entry name" value="Ribonuclease Inhibitor"/>
    <property type="match status" value="4"/>
</dbReference>
<dbReference type="PROSITE" id="PS51450">
    <property type="entry name" value="LRR"/>
    <property type="match status" value="5"/>
</dbReference>
<keyword evidence="5" id="KW-0732">Signal</keyword>
<reference evidence="6 7" key="1">
    <citation type="journal article" date="2023" name="Plant Biotechnol. J.">
        <title>Chromosome-level wild Hevea brasiliensis genome provides new tools for genomic-assisted breeding and valuable loci to elevate rubber yield.</title>
        <authorList>
            <person name="Cheng H."/>
            <person name="Song X."/>
            <person name="Hu Y."/>
            <person name="Wu T."/>
            <person name="Yang Q."/>
            <person name="An Z."/>
            <person name="Feng S."/>
            <person name="Deng Z."/>
            <person name="Wu W."/>
            <person name="Zeng X."/>
            <person name="Tu M."/>
            <person name="Wang X."/>
            <person name="Huang H."/>
        </authorList>
    </citation>
    <scope>NUCLEOTIDE SEQUENCE [LARGE SCALE GENOMIC DNA]</scope>
    <source>
        <strain evidence="6">MT/VB/25A 57/8</strain>
    </source>
</reference>
<keyword evidence="4" id="KW-1133">Transmembrane helix</keyword>
<dbReference type="SUPFAM" id="SSF52058">
    <property type="entry name" value="L domain-like"/>
    <property type="match status" value="1"/>
</dbReference>
<dbReference type="SMART" id="SM00369">
    <property type="entry name" value="LRR_TYP"/>
    <property type="match status" value="9"/>
</dbReference>
<comment type="caution">
    <text evidence="6">The sequence shown here is derived from an EMBL/GenBank/DDBJ whole genome shotgun (WGS) entry which is preliminary data.</text>
</comment>
<evidence type="ECO:0000256" key="1">
    <source>
        <dbReference type="ARBA" id="ARBA00009592"/>
    </source>
</evidence>